<keyword evidence="5 9" id="KW-0812">Transmembrane</keyword>
<dbReference type="RefSeq" id="WP_073258765.1">
    <property type="nucleotide sequence ID" value="NZ_FRCS01000005.1"/>
</dbReference>
<evidence type="ECO:0000256" key="9">
    <source>
        <dbReference type="SAM" id="Phobius"/>
    </source>
</evidence>
<evidence type="ECO:0000256" key="5">
    <source>
        <dbReference type="ARBA" id="ARBA00022692"/>
    </source>
</evidence>
<evidence type="ECO:0000313" key="11">
    <source>
        <dbReference type="Proteomes" id="UP000184440"/>
    </source>
</evidence>
<protein>
    <submittedName>
        <fullName evidence="10">Predicted branched-chain amino acid permease (Azaleucine resistance)</fullName>
    </submittedName>
</protein>
<feature type="transmembrane region" description="Helical" evidence="9">
    <location>
        <begin position="182"/>
        <end position="201"/>
    </location>
</feature>
<organism evidence="10 11">
    <name type="scientific">Cryptosporangium aurantiacum</name>
    <dbReference type="NCBI Taxonomy" id="134849"/>
    <lineage>
        <taxon>Bacteria</taxon>
        <taxon>Bacillati</taxon>
        <taxon>Actinomycetota</taxon>
        <taxon>Actinomycetes</taxon>
        <taxon>Cryptosporangiales</taxon>
        <taxon>Cryptosporangiaceae</taxon>
        <taxon>Cryptosporangium</taxon>
    </lineage>
</organism>
<accession>A0A1M7QPP2</accession>
<keyword evidence="4" id="KW-1003">Cell membrane</keyword>
<feature type="transmembrane region" description="Helical" evidence="9">
    <location>
        <begin position="126"/>
        <end position="150"/>
    </location>
</feature>
<dbReference type="InterPro" id="IPR011606">
    <property type="entry name" value="Brnchd-chn_aa_trnsp_permease"/>
</dbReference>
<evidence type="ECO:0000256" key="2">
    <source>
        <dbReference type="ARBA" id="ARBA00010735"/>
    </source>
</evidence>
<evidence type="ECO:0000256" key="3">
    <source>
        <dbReference type="ARBA" id="ARBA00022448"/>
    </source>
</evidence>
<dbReference type="PANTHER" id="PTHR34979:SF1">
    <property type="entry name" value="INNER MEMBRANE PROTEIN YGAZ"/>
    <property type="match status" value="1"/>
</dbReference>
<keyword evidence="6 9" id="KW-1133">Transmembrane helix</keyword>
<name>A0A1M7QPP2_9ACTN</name>
<evidence type="ECO:0000256" key="1">
    <source>
        <dbReference type="ARBA" id="ARBA00004651"/>
    </source>
</evidence>
<keyword evidence="3" id="KW-0813">Transport</keyword>
<dbReference type="EMBL" id="FRCS01000005">
    <property type="protein sequence ID" value="SHN33486.1"/>
    <property type="molecule type" value="Genomic_DNA"/>
</dbReference>
<dbReference type="GO" id="GO:0005886">
    <property type="term" value="C:plasma membrane"/>
    <property type="evidence" value="ECO:0007669"/>
    <property type="project" value="UniProtKB-SubCell"/>
</dbReference>
<feature type="transmembrane region" description="Helical" evidence="9">
    <location>
        <begin position="56"/>
        <end position="78"/>
    </location>
</feature>
<dbReference type="AlphaFoldDB" id="A0A1M7QPP2"/>
<evidence type="ECO:0000256" key="8">
    <source>
        <dbReference type="SAM" id="MobiDB-lite"/>
    </source>
</evidence>
<comment type="subcellular location">
    <subcellularLocation>
        <location evidence="1">Cell membrane</location>
        <topology evidence="1">Multi-pass membrane protein</topology>
    </subcellularLocation>
</comment>
<evidence type="ECO:0000313" key="10">
    <source>
        <dbReference type="EMBL" id="SHN33486.1"/>
    </source>
</evidence>
<dbReference type="Pfam" id="PF03591">
    <property type="entry name" value="AzlC"/>
    <property type="match status" value="1"/>
</dbReference>
<feature type="compositionally biased region" description="Gly residues" evidence="8">
    <location>
        <begin position="238"/>
        <end position="285"/>
    </location>
</feature>
<gene>
    <name evidence="10" type="ORF">SAMN05443668_105150</name>
</gene>
<feature type="transmembrane region" description="Helical" evidence="9">
    <location>
        <begin position="21"/>
        <end position="50"/>
    </location>
</feature>
<dbReference type="Proteomes" id="UP000184440">
    <property type="component" value="Unassembled WGS sequence"/>
</dbReference>
<dbReference type="OrthoDB" id="5195391at2"/>
<evidence type="ECO:0000256" key="6">
    <source>
        <dbReference type="ARBA" id="ARBA00022989"/>
    </source>
</evidence>
<evidence type="ECO:0000256" key="4">
    <source>
        <dbReference type="ARBA" id="ARBA00022475"/>
    </source>
</evidence>
<feature type="compositionally biased region" description="Pro residues" evidence="8">
    <location>
        <begin position="227"/>
        <end position="236"/>
    </location>
</feature>
<keyword evidence="11" id="KW-1185">Reference proteome</keyword>
<evidence type="ECO:0000256" key="7">
    <source>
        <dbReference type="ARBA" id="ARBA00023136"/>
    </source>
</evidence>
<keyword evidence="7 9" id="KW-0472">Membrane</keyword>
<dbReference type="PANTHER" id="PTHR34979">
    <property type="entry name" value="INNER MEMBRANE PROTEIN YGAZ"/>
    <property type="match status" value="1"/>
</dbReference>
<proteinExistence type="inferred from homology"/>
<feature type="transmembrane region" description="Helical" evidence="9">
    <location>
        <begin position="156"/>
        <end position="175"/>
    </location>
</feature>
<reference evidence="10 11" key="1">
    <citation type="submission" date="2016-11" db="EMBL/GenBank/DDBJ databases">
        <authorList>
            <person name="Jaros S."/>
            <person name="Januszkiewicz K."/>
            <person name="Wedrychowicz H."/>
        </authorList>
    </citation>
    <scope>NUCLEOTIDE SEQUENCE [LARGE SCALE GENOMIC DNA]</scope>
    <source>
        <strain evidence="10 11">DSM 46144</strain>
    </source>
</reference>
<sequence>MESTPQSRTILRDALGVGVATGAYGIAFGAAGVAAGLSILQTCLSSLLVFTGASQFALVGVVGAGGGVPAAVGSALLLGARNALYGVRLSGLLGWSGWRRAVAAQGVIDESAAMALAQPTPAASRLAFVSTATSVFVLWNAATLLGAAGATAVGDPAVLGLDAAAPAGFLALLAPRLREGGGAWRVAAAGAVIALVATPWLPPGVPVLLASFGVLAVGRTLLARGDSPPPSAPAPGGPASGGPASGGPASGGPASGGPASGGPASGGPASGRAGVDGGSVAGDAS</sequence>
<dbReference type="GO" id="GO:1903785">
    <property type="term" value="P:L-valine transmembrane transport"/>
    <property type="evidence" value="ECO:0007669"/>
    <property type="project" value="TreeGrafter"/>
</dbReference>
<comment type="similarity">
    <text evidence="2">Belongs to the AzlC family.</text>
</comment>
<dbReference type="STRING" id="134849.SAMN05443668_105150"/>
<feature type="region of interest" description="Disordered" evidence="8">
    <location>
        <begin position="226"/>
        <end position="285"/>
    </location>
</feature>